<organism evidence="9 10">
    <name type="scientific">Actinophytocola xinjiangensis</name>
    <dbReference type="NCBI Taxonomy" id="485602"/>
    <lineage>
        <taxon>Bacteria</taxon>
        <taxon>Bacillati</taxon>
        <taxon>Actinomycetota</taxon>
        <taxon>Actinomycetes</taxon>
        <taxon>Pseudonocardiales</taxon>
        <taxon>Pseudonocardiaceae</taxon>
    </lineage>
</organism>
<dbReference type="Pfam" id="PF08817">
    <property type="entry name" value="YukD"/>
    <property type="match status" value="1"/>
</dbReference>
<dbReference type="AlphaFoldDB" id="A0A7Z1AZY2"/>
<proteinExistence type="inferred from homology"/>
<feature type="domain" description="EccD-like transmembrane" evidence="8">
    <location>
        <begin position="117"/>
        <end position="457"/>
    </location>
</feature>
<dbReference type="RefSeq" id="WP_075133340.1">
    <property type="nucleotide sequence ID" value="NZ_MSIF01000005.1"/>
</dbReference>
<dbReference type="GO" id="GO:0005886">
    <property type="term" value="C:plasma membrane"/>
    <property type="evidence" value="ECO:0007669"/>
    <property type="project" value="UniProtKB-SubCell"/>
</dbReference>
<accession>A0A7Z1AZY2</accession>
<feature type="transmembrane region" description="Helical" evidence="7">
    <location>
        <begin position="343"/>
        <end position="362"/>
    </location>
</feature>
<feature type="transmembrane region" description="Helical" evidence="7">
    <location>
        <begin position="316"/>
        <end position="337"/>
    </location>
</feature>
<dbReference type="Pfam" id="PF19053">
    <property type="entry name" value="EccD"/>
    <property type="match status" value="1"/>
</dbReference>
<dbReference type="EMBL" id="MSIF01000005">
    <property type="protein sequence ID" value="OLF11179.1"/>
    <property type="molecule type" value="Genomic_DNA"/>
</dbReference>
<evidence type="ECO:0000313" key="10">
    <source>
        <dbReference type="Proteomes" id="UP000185696"/>
    </source>
</evidence>
<feature type="transmembrane region" description="Helical" evidence="7">
    <location>
        <begin position="394"/>
        <end position="416"/>
    </location>
</feature>
<keyword evidence="4 7" id="KW-0812">Transmembrane</keyword>
<evidence type="ECO:0000256" key="2">
    <source>
        <dbReference type="ARBA" id="ARBA00006162"/>
    </source>
</evidence>
<feature type="transmembrane region" description="Helical" evidence="7">
    <location>
        <begin position="146"/>
        <end position="165"/>
    </location>
</feature>
<evidence type="ECO:0000256" key="1">
    <source>
        <dbReference type="ARBA" id="ARBA00004651"/>
    </source>
</evidence>
<evidence type="ECO:0000256" key="4">
    <source>
        <dbReference type="ARBA" id="ARBA00022692"/>
    </source>
</evidence>
<evidence type="ECO:0000259" key="8">
    <source>
        <dbReference type="Pfam" id="PF19053"/>
    </source>
</evidence>
<comment type="similarity">
    <text evidence="2">Belongs to the EccD/Snm4 family.</text>
</comment>
<evidence type="ECO:0000256" key="5">
    <source>
        <dbReference type="ARBA" id="ARBA00022989"/>
    </source>
</evidence>
<dbReference type="NCBIfam" id="TIGR03920">
    <property type="entry name" value="T7SS_EccD"/>
    <property type="match status" value="1"/>
</dbReference>
<keyword evidence="10" id="KW-1185">Reference proteome</keyword>
<dbReference type="InterPro" id="IPR044049">
    <property type="entry name" value="EccD_transm"/>
</dbReference>
<feature type="transmembrane region" description="Helical" evidence="7">
    <location>
        <begin position="369"/>
        <end position="388"/>
    </location>
</feature>
<keyword evidence="3" id="KW-1003">Cell membrane</keyword>
<feature type="transmembrane region" description="Helical" evidence="7">
    <location>
        <begin position="206"/>
        <end position="225"/>
    </location>
</feature>
<evidence type="ECO:0000256" key="3">
    <source>
        <dbReference type="ARBA" id="ARBA00022475"/>
    </source>
</evidence>
<keyword evidence="5 7" id="KW-1133">Transmembrane helix</keyword>
<dbReference type="InterPro" id="IPR024962">
    <property type="entry name" value="YukD-like"/>
</dbReference>
<sequence length="459" mass="46280">MQTTGLVRVTVSAPQRRIDMALPEYAALAEVLPGVLARAGEDLADDGVTDGGWVLRRADGSELALGRTLAAHRVRDGEILHLTPGQLDWPELEYDDLVDAIATGSGRVRRPWGPRHTRVAGLSAGVAALLLGLLGVLRAGPPWDAPALWALGATVVLLAVAAVLARAAGDAGAGVVVASAALPFAAAGGGLVLAGDRAVGDLSAGHLLLAGAVLLLAALVGMLAVSTAQALFTGAITVGFGTVVAAWLTTWDWRPHESAAVVGGGLLMLTAGYASLSLRLGRVPMPVLPRSTADLLRDDPQPPLSTVHATVARADALLTGLLVGTGIVVSGCAMVLSTGVSEAGVVLAGLIAAGFLLRARVYPVAHHRVPMLATGAIVAATLVAGPLISDRDTLLVIAGPALFLVAAGAMAAGIGYSTRAAGPYLGRLAEYAEILVLVAVVPVTCSALGLYGYVRGLGG</sequence>
<evidence type="ECO:0000256" key="7">
    <source>
        <dbReference type="SAM" id="Phobius"/>
    </source>
</evidence>
<feature type="transmembrane region" description="Helical" evidence="7">
    <location>
        <begin position="230"/>
        <end position="248"/>
    </location>
</feature>
<keyword evidence="6 7" id="KW-0472">Membrane</keyword>
<feature type="transmembrane region" description="Helical" evidence="7">
    <location>
        <begin position="428"/>
        <end position="454"/>
    </location>
</feature>
<dbReference type="OrthoDB" id="4775372at2"/>
<comment type="caution">
    <text evidence="9">The sequence shown here is derived from an EMBL/GenBank/DDBJ whole genome shotgun (WGS) entry which is preliminary data.</text>
</comment>
<protein>
    <submittedName>
        <fullName evidence="9">Type VII secretion integral membrane protein EccD</fullName>
    </submittedName>
</protein>
<reference evidence="9 10" key="1">
    <citation type="submission" date="2016-12" db="EMBL/GenBank/DDBJ databases">
        <title>The draft genome sequence of Actinophytocola xinjiangensis.</title>
        <authorList>
            <person name="Wang W."/>
            <person name="Yuan L."/>
        </authorList>
    </citation>
    <scope>NUCLEOTIDE SEQUENCE [LARGE SCALE GENOMIC DNA]</scope>
    <source>
        <strain evidence="9 10">CGMCC 4.4663</strain>
    </source>
</reference>
<dbReference type="InterPro" id="IPR006707">
    <property type="entry name" value="T7SS_EccD"/>
</dbReference>
<comment type="subcellular location">
    <subcellularLocation>
        <location evidence="1">Cell membrane</location>
        <topology evidence="1">Multi-pass membrane protein</topology>
    </subcellularLocation>
</comment>
<dbReference type="Gene3D" id="3.10.20.90">
    <property type="entry name" value="Phosphatidylinositol 3-kinase Catalytic Subunit, Chain A, domain 1"/>
    <property type="match status" value="1"/>
</dbReference>
<feature type="transmembrane region" description="Helical" evidence="7">
    <location>
        <begin position="119"/>
        <end position="140"/>
    </location>
</feature>
<feature type="transmembrane region" description="Helical" evidence="7">
    <location>
        <begin position="172"/>
        <end position="194"/>
    </location>
</feature>
<gene>
    <name evidence="9" type="ORF">BLA60_14445</name>
</gene>
<evidence type="ECO:0000313" key="9">
    <source>
        <dbReference type="EMBL" id="OLF11179.1"/>
    </source>
</evidence>
<dbReference type="PIRSF" id="PIRSF017804">
    <property type="entry name" value="Secretion_EccD1"/>
    <property type="match status" value="1"/>
</dbReference>
<evidence type="ECO:0000256" key="6">
    <source>
        <dbReference type="ARBA" id="ARBA00023136"/>
    </source>
</evidence>
<feature type="transmembrane region" description="Helical" evidence="7">
    <location>
        <begin position="260"/>
        <end position="280"/>
    </location>
</feature>
<dbReference type="Proteomes" id="UP000185696">
    <property type="component" value="Unassembled WGS sequence"/>
</dbReference>
<name>A0A7Z1AZY2_9PSEU</name>